<protein>
    <submittedName>
        <fullName evidence="8">Peptide ABC transporter substrate-binding protein</fullName>
    </submittedName>
</protein>
<dbReference type="PROSITE" id="PS51257">
    <property type="entry name" value="PROKAR_LIPOPROTEIN"/>
    <property type="match status" value="1"/>
</dbReference>
<name>A0ABV6LR50_9BACI</name>
<gene>
    <name evidence="8" type="ORF">ACFFGV_14460</name>
</gene>
<dbReference type="Gene3D" id="3.90.76.10">
    <property type="entry name" value="Dipeptide-binding Protein, Domain 1"/>
    <property type="match status" value="1"/>
</dbReference>
<dbReference type="Pfam" id="PF00496">
    <property type="entry name" value="SBP_bac_5"/>
    <property type="match status" value="1"/>
</dbReference>
<feature type="domain" description="Solute-binding protein family 5" evidence="7">
    <location>
        <begin position="104"/>
        <end position="503"/>
    </location>
</feature>
<feature type="chain" id="PRO_5046988048" evidence="6">
    <location>
        <begin position="22"/>
        <end position="585"/>
    </location>
</feature>
<evidence type="ECO:0000259" key="7">
    <source>
        <dbReference type="Pfam" id="PF00496"/>
    </source>
</evidence>
<dbReference type="InterPro" id="IPR030678">
    <property type="entry name" value="Peptide/Ni-bd"/>
</dbReference>
<dbReference type="CDD" id="cd08504">
    <property type="entry name" value="PBP2_OppA"/>
    <property type="match status" value="1"/>
</dbReference>
<comment type="subcellular location">
    <subcellularLocation>
        <location evidence="1">Cell envelope</location>
    </subcellularLocation>
</comment>
<dbReference type="RefSeq" id="WP_377349125.1">
    <property type="nucleotide sequence ID" value="NZ_JBHLTP010000011.1"/>
</dbReference>
<feature type="compositionally biased region" description="Acidic residues" evidence="5">
    <location>
        <begin position="31"/>
        <end position="50"/>
    </location>
</feature>
<dbReference type="Gene3D" id="3.40.190.10">
    <property type="entry name" value="Periplasmic binding protein-like II"/>
    <property type="match status" value="1"/>
</dbReference>
<dbReference type="SUPFAM" id="SSF53850">
    <property type="entry name" value="Periplasmic binding protein-like II"/>
    <property type="match status" value="1"/>
</dbReference>
<evidence type="ECO:0000256" key="3">
    <source>
        <dbReference type="ARBA" id="ARBA00022448"/>
    </source>
</evidence>
<evidence type="ECO:0000256" key="6">
    <source>
        <dbReference type="SAM" id="SignalP"/>
    </source>
</evidence>
<dbReference type="PANTHER" id="PTHR30290:SF10">
    <property type="entry name" value="PERIPLASMIC OLIGOPEPTIDE-BINDING PROTEIN-RELATED"/>
    <property type="match status" value="1"/>
</dbReference>
<accession>A0ABV6LR50</accession>
<dbReference type="PANTHER" id="PTHR30290">
    <property type="entry name" value="PERIPLASMIC BINDING COMPONENT OF ABC TRANSPORTER"/>
    <property type="match status" value="1"/>
</dbReference>
<keyword evidence="9" id="KW-1185">Reference proteome</keyword>
<feature type="region of interest" description="Disordered" evidence="5">
    <location>
        <begin position="25"/>
        <end position="62"/>
    </location>
</feature>
<proteinExistence type="inferred from homology"/>
<sequence length="585" mass="65896">MRNSKWSLLLVLGLMLTLFLAACSGGSDSDTGSEGDSGENSGETEGDASGDEASGAENDDETLRISEPAEIPSMDSSVAQTSTGIQFTSATQEGLFRLKTGGEIVDGVAKKDETEVSEDGKTYTFHLRDDAKWANGDSVTAEDFVFAWRRALKPETNSVYGPYLMDGNIKGASEILEKIDNEEEVTEEDYANLGVEAVDETTLKVTLAKPVPYFESFAAFPTFYPLNKKFVEEQGDKYALEADTHLSNGPYKLDSWEHEASWKLVKNDQYWDKDAVDVENIDVRVVKERATNVNLYNTDKLDRIPLGGDFIDKYKTDANYKELTEAVLFYLKFNQKSSEKGKFMQNENFRKAIAMAFSKEDYVDVTVGNSSYAADYFIPKEFVQHPENDKDFREINGDELLPYDLEKAQEHWAKAKEDLGFDTIELSFLSSDTEAAKLTSEFFKNQLEKNLEGLTINLKNVPFKERVRIENASEYELSFSGWGPDYKDAISFLDLWVTGGANNDMGYSNEEYDKLIKSARGDLATKPVERFEAMLEAEKVLLDDAAIAPVYQRKRSVLSQPYIKNMDQLNPFGNDYSYKYVEIEK</sequence>
<dbReference type="EMBL" id="JBHLTP010000011">
    <property type="protein sequence ID" value="MFC0524777.1"/>
    <property type="molecule type" value="Genomic_DNA"/>
</dbReference>
<keyword evidence="3" id="KW-0813">Transport</keyword>
<evidence type="ECO:0000256" key="2">
    <source>
        <dbReference type="ARBA" id="ARBA00005695"/>
    </source>
</evidence>
<reference evidence="8 9" key="1">
    <citation type="submission" date="2024-09" db="EMBL/GenBank/DDBJ databases">
        <authorList>
            <person name="Sun Q."/>
            <person name="Mori K."/>
        </authorList>
    </citation>
    <scope>NUCLEOTIDE SEQUENCE [LARGE SCALE GENOMIC DNA]</scope>
    <source>
        <strain evidence="8 9">NCAIM B.02529</strain>
    </source>
</reference>
<comment type="similarity">
    <text evidence="2">Belongs to the bacterial solute-binding protein 5 family.</text>
</comment>
<comment type="caution">
    <text evidence="8">The sequence shown here is derived from an EMBL/GenBank/DDBJ whole genome shotgun (WGS) entry which is preliminary data.</text>
</comment>
<organism evidence="8 9">
    <name type="scientific">Pontibacillus salicampi</name>
    <dbReference type="NCBI Taxonomy" id="1449801"/>
    <lineage>
        <taxon>Bacteria</taxon>
        <taxon>Bacillati</taxon>
        <taxon>Bacillota</taxon>
        <taxon>Bacilli</taxon>
        <taxon>Bacillales</taxon>
        <taxon>Bacillaceae</taxon>
        <taxon>Pontibacillus</taxon>
    </lineage>
</organism>
<dbReference type="InterPro" id="IPR039424">
    <property type="entry name" value="SBP_5"/>
</dbReference>
<evidence type="ECO:0000256" key="4">
    <source>
        <dbReference type="ARBA" id="ARBA00022729"/>
    </source>
</evidence>
<dbReference type="InterPro" id="IPR000914">
    <property type="entry name" value="SBP_5_dom"/>
</dbReference>
<dbReference type="PIRSF" id="PIRSF002741">
    <property type="entry name" value="MppA"/>
    <property type="match status" value="1"/>
</dbReference>
<feature type="signal peptide" evidence="6">
    <location>
        <begin position="1"/>
        <end position="21"/>
    </location>
</feature>
<evidence type="ECO:0000256" key="1">
    <source>
        <dbReference type="ARBA" id="ARBA00004196"/>
    </source>
</evidence>
<evidence type="ECO:0000256" key="5">
    <source>
        <dbReference type="SAM" id="MobiDB-lite"/>
    </source>
</evidence>
<dbReference type="Gene3D" id="3.10.105.10">
    <property type="entry name" value="Dipeptide-binding Protein, Domain 3"/>
    <property type="match status" value="1"/>
</dbReference>
<keyword evidence="4 6" id="KW-0732">Signal</keyword>
<dbReference type="Proteomes" id="UP001589836">
    <property type="component" value="Unassembled WGS sequence"/>
</dbReference>
<evidence type="ECO:0000313" key="8">
    <source>
        <dbReference type="EMBL" id="MFC0524777.1"/>
    </source>
</evidence>
<evidence type="ECO:0000313" key="9">
    <source>
        <dbReference type="Proteomes" id="UP001589836"/>
    </source>
</evidence>